<dbReference type="CDD" id="cd06892">
    <property type="entry name" value="PX_SNX5_like"/>
    <property type="match status" value="1"/>
</dbReference>
<dbReference type="Pfam" id="PF09325">
    <property type="entry name" value="Vps5"/>
    <property type="match status" value="1"/>
</dbReference>
<dbReference type="PANTHER" id="PTHR45850">
    <property type="entry name" value="SORTING NEXIN FAMILY MEMBER"/>
    <property type="match status" value="1"/>
</dbReference>
<evidence type="ECO:0000256" key="3">
    <source>
        <dbReference type="ARBA" id="ARBA00022927"/>
    </source>
</evidence>
<accession>A0ABD0J6M3</accession>
<keyword evidence="8" id="KW-1185">Reference proteome</keyword>
<sequence>MHATKKRWSTPGAADPASESVTSVNGTTKEKVRASCIPNGVDGVDDSPDLLAEDQENKGRSDTVDLTDTSLLVDISDSLSERDKVKFTVHTKTTLQQFKKPEMSVVRQHEEFIWLHDRFVENEDYAGIVIPPAPPRPDFDASREKLQRLGEGEGTMTKEEFMKMKQELEAEYLATFKKTVAMHEVFLQRLAAHPVLRQDVNFEVFLEYEGDLSVRGKNKKEKLGGFFKSLTKSVDESLLSGQKDVDDFFENEKQFLVEYHAKIKDATQKSDKMTKVHKNVADSYIQISTGLVQLATIENTELDKIFTKVAEAFEKTRKLEGRVASDEDLKLSDTLRYYMRDSAAAKDLLYRRARSLADYEAANKALEKARTKNKDVPQAEKTQEQSCKKFEKISEVAKKEIGEFKTRRIAYFKKHMVELVELELKHAKAQMQLLKNCITALEEES</sequence>
<comment type="similarity">
    <text evidence="1 4">Belongs to the sorting nexin family.</text>
</comment>
<proteinExistence type="inferred from homology"/>
<protein>
    <recommendedName>
        <fullName evidence="4">Sorting nexin</fullName>
    </recommendedName>
</protein>
<dbReference type="CDD" id="cd07621">
    <property type="entry name" value="BAR_SNX5_6"/>
    <property type="match status" value="1"/>
</dbReference>
<comment type="function">
    <text evidence="4">Involved in several stages of intracellular trafficking.</text>
</comment>
<dbReference type="Gene3D" id="3.30.1520.10">
    <property type="entry name" value="Phox-like domain"/>
    <property type="match status" value="1"/>
</dbReference>
<dbReference type="SUPFAM" id="SSF103657">
    <property type="entry name" value="BAR/IMD domain-like"/>
    <property type="match status" value="1"/>
</dbReference>
<dbReference type="InterPro" id="IPR014637">
    <property type="entry name" value="SNX5/SNX6/SNX32"/>
</dbReference>
<dbReference type="FunFam" id="3.30.1520.10:FF:000001">
    <property type="entry name" value="Sorting nexin"/>
    <property type="match status" value="1"/>
</dbReference>
<dbReference type="EMBL" id="JACVVK020000600">
    <property type="protein sequence ID" value="KAK7463306.1"/>
    <property type="molecule type" value="Genomic_DNA"/>
</dbReference>
<dbReference type="Pfam" id="PF00787">
    <property type="entry name" value="PX"/>
    <property type="match status" value="1"/>
</dbReference>
<dbReference type="GO" id="GO:0015031">
    <property type="term" value="P:protein transport"/>
    <property type="evidence" value="ECO:0007669"/>
    <property type="project" value="UniProtKB-KW"/>
</dbReference>
<dbReference type="InterPro" id="IPR015404">
    <property type="entry name" value="Vps5_C"/>
</dbReference>
<evidence type="ECO:0000313" key="7">
    <source>
        <dbReference type="EMBL" id="KAK7463306.1"/>
    </source>
</evidence>
<dbReference type="PIRSF" id="PIRSF036924">
    <property type="entry name" value="Snx5_Snx6"/>
    <property type="match status" value="1"/>
</dbReference>
<dbReference type="PROSITE" id="PS50195">
    <property type="entry name" value="PX"/>
    <property type="match status" value="1"/>
</dbReference>
<reference evidence="7 8" key="1">
    <citation type="journal article" date="2023" name="Sci. Data">
        <title>Genome assembly of the Korean intertidal mud-creeper Batillaria attramentaria.</title>
        <authorList>
            <person name="Patra A.K."/>
            <person name="Ho P.T."/>
            <person name="Jun S."/>
            <person name="Lee S.J."/>
            <person name="Kim Y."/>
            <person name="Won Y.J."/>
        </authorList>
    </citation>
    <scope>NUCLEOTIDE SEQUENCE [LARGE SCALE GENOMIC DNA]</scope>
    <source>
        <strain evidence="7">Wonlab-2016</strain>
    </source>
</reference>
<evidence type="ECO:0000256" key="5">
    <source>
        <dbReference type="SAM" id="MobiDB-lite"/>
    </source>
</evidence>
<dbReference type="InterPro" id="IPR027267">
    <property type="entry name" value="AH/BAR_dom_sf"/>
</dbReference>
<dbReference type="AlphaFoldDB" id="A0ABD0J6M3"/>
<keyword evidence="2 4" id="KW-0813">Transport</keyword>
<dbReference type="GO" id="GO:0035091">
    <property type="term" value="F:phosphatidylinositol binding"/>
    <property type="evidence" value="ECO:0007669"/>
    <property type="project" value="UniProtKB-UniRule"/>
</dbReference>
<evidence type="ECO:0000256" key="4">
    <source>
        <dbReference type="PIRNR" id="PIRNR036924"/>
    </source>
</evidence>
<keyword evidence="3 4" id="KW-0653">Protein transport</keyword>
<feature type="region of interest" description="Disordered" evidence="5">
    <location>
        <begin position="1"/>
        <end position="63"/>
    </location>
</feature>
<dbReference type="GO" id="GO:0005768">
    <property type="term" value="C:endosome"/>
    <property type="evidence" value="ECO:0007669"/>
    <property type="project" value="UniProtKB-ARBA"/>
</dbReference>
<evidence type="ECO:0000256" key="1">
    <source>
        <dbReference type="ARBA" id="ARBA00010883"/>
    </source>
</evidence>
<evidence type="ECO:0000259" key="6">
    <source>
        <dbReference type="PROSITE" id="PS50195"/>
    </source>
</evidence>
<feature type="compositionally biased region" description="Acidic residues" evidence="5">
    <location>
        <begin position="43"/>
        <end position="54"/>
    </location>
</feature>
<evidence type="ECO:0000256" key="2">
    <source>
        <dbReference type="ARBA" id="ARBA00022448"/>
    </source>
</evidence>
<name>A0ABD0J6M3_9CAEN</name>
<dbReference type="InterPro" id="IPR036871">
    <property type="entry name" value="PX_dom_sf"/>
</dbReference>
<evidence type="ECO:0000313" key="8">
    <source>
        <dbReference type="Proteomes" id="UP001519460"/>
    </source>
</evidence>
<gene>
    <name evidence="7" type="ORF">BaRGS_00038107</name>
</gene>
<dbReference type="Gene3D" id="1.20.1270.60">
    <property type="entry name" value="Arfaptin homology (AH) domain/BAR domain"/>
    <property type="match status" value="1"/>
</dbReference>
<dbReference type="Proteomes" id="UP001519460">
    <property type="component" value="Unassembled WGS sequence"/>
</dbReference>
<dbReference type="FunFam" id="1.20.1270.60:FF:000008">
    <property type="entry name" value="Sorting nexin"/>
    <property type="match status" value="1"/>
</dbReference>
<organism evidence="7 8">
    <name type="scientific">Batillaria attramentaria</name>
    <dbReference type="NCBI Taxonomy" id="370345"/>
    <lineage>
        <taxon>Eukaryota</taxon>
        <taxon>Metazoa</taxon>
        <taxon>Spiralia</taxon>
        <taxon>Lophotrochozoa</taxon>
        <taxon>Mollusca</taxon>
        <taxon>Gastropoda</taxon>
        <taxon>Caenogastropoda</taxon>
        <taxon>Sorbeoconcha</taxon>
        <taxon>Cerithioidea</taxon>
        <taxon>Batillariidae</taxon>
        <taxon>Batillaria</taxon>
    </lineage>
</organism>
<dbReference type="InterPro" id="IPR001683">
    <property type="entry name" value="PX_dom"/>
</dbReference>
<dbReference type="PANTHER" id="PTHR45850:SF1">
    <property type="entry name" value="SORTING NEXIN 6, ISOFORM B"/>
    <property type="match status" value="1"/>
</dbReference>
<comment type="caution">
    <text evidence="7">The sequence shown here is derived from an EMBL/GenBank/DDBJ whole genome shotgun (WGS) entry which is preliminary data.</text>
</comment>
<feature type="domain" description="PX" evidence="6">
    <location>
        <begin position="65"/>
        <end position="212"/>
    </location>
</feature>
<dbReference type="SUPFAM" id="SSF64268">
    <property type="entry name" value="PX domain"/>
    <property type="match status" value="1"/>
</dbReference>